<keyword evidence="2" id="KW-1185">Reference proteome</keyword>
<proteinExistence type="predicted"/>
<evidence type="ECO:0000313" key="1">
    <source>
        <dbReference type="EMBL" id="MFB9448159.1"/>
    </source>
</evidence>
<dbReference type="EMBL" id="JBHMCA010000056">
    <property type="protein sequence ID" value="MFB9448159.1"/>
    <property type="molecule type" value="Genomic_DNA"/>
</dbReference>
<dbReference type="Proteomes" id="UP001589608">
    <property type="component" value="Unassembled WGS sequence"/>
</dbReference>
<name>A0ABV5MH18_9ACTN</name>
<evidence type="ECO:0000313" key="2">
    <source>
        <dbReference type="Proteomes" id="UP001589608"/>
    </source>
</evidence>
<dbReference type="RefSeq" id="WP_223096681.1">
    <property type="nucleotide sequence ID" value="NZ_CP061913.1"/>
</dbReference>
<organism evidence="1 2">
    <name type="scientific">Dactylosporangium vinaceum</name>
    <dbReference type="NCBI Taxonomy" id="53362"/>
    <lineage>
        <taxon>Bacteria</taxon>
        <taxon>Bacillati</taxon>
        <taxon>Actinomycetota</taxon>
        <taxon>Actinomycetes</taxon>
        <taxon>Micromonosporales</taxon>
        <taxon>Micromonosporaceae</taxon>
        <taxon>Dactylosporangium</taxon>
    </lineage>
</organism>
<protein>
    <submittedName>
        <fullName evidence="1">Uncharacterized protein</fullName>
    </submittedName>
</protein>
<reference evidence="1 2" key="1">
    <citation type="submission" date="2024-09" db="EMBL/GenBank/DDBJ databases">
        <authorList>
            <person name="Sun Q."/>
            <person name="Mori K."/>
        </authorList>
    </citation>
    <scope>NUCLEOTIDE SEQUENCE [LARGE SCALE GENOMIC DNA]</scope>
    <source>
        <strain evidence="1 2">JCM 3307</strain>
    </source>
</reference>
<accession>A0ABV5MH18</accession>
<sequence length="128" mass="13870">MFTTTVHFGPGHPLADVARRHCDAHRPPLARIVACGACWELAIRDDERFAVECGLPRELTPDPNYVDEIAVDLACRGERVELTRAEFTAAVVRLHGRGMTPSAISKRLHASFLAVLAAFPAELIGAAA</sequence>
<comment type="caution">
    <text evidence="1">The sequence shown here is derived from an EMBL/GenBank/DDBJ whole genome shotgun (WGS) entry which is preliminary data.</text>
</comment>
<gene>
    <name evidence="1" type="ORF">ACFFTR_34155</name>
</gene>